<dbReference type="RefSeq" id="WP_097244383.1">
    <property type="nucleotide sequence ID" value="NZ_JAMTCV010000006.1"/>
</dbReference>
<proteinExistence type="predicted"/>
<feature type="transmembrane region" description="Helical" evidence="1">
    <location>
        <begin position="153"/>
        <end position="177"/>
    </location>
</feature>
<evidence type="ECO:0000313" key="3">
    <source>
        <dbReference type="Proteomes" id="UP000219565"/>
    </source>
</evidence>
<dbReference type="Proteomes" id="UP000219565">
    <property type="component" value="Unassembled WGS sequence"/>
</dbReference>
<keyword evidence="1" id="KW-0472">Membrane</keyword>
<sequence>MSTVLGELLPLAVGVAISPIPIVAAILMILSKNAAGAGSGFAVGWVAGIVVATSVVALVAGSLGVSTDREPAAAASWVRVALGVLLLVLAGQQWRNRSDTATPGWMRAMDQLTTGKAAGLGAALAAVNPKNLLLCLSAGVAIGSSGLGAGEKVVAVVVFTVLAAASVLVVVLGYALAADRVRGVLDDTRVWLQTNNHAVMAIVLLVMGAVVLGKGIGGL</sequence>
<keyword evidence="1" id="KW-1133">Transmembrane helix</keyword>
<feature type="transmembrane region" description="Helical" evidence="1">
    <location>
        <begin position="12"/>
        <end position="30"/>
    </location>
</feature>
<keyword evidence="1" id="KW-0812">Transmembrane</keyword>
<evidence type="ECO:0000256" key="1">
    <source>
        <dbReference type="SAM" id="Phobius"/>
    </source>
</evidence>
<dbReference type="OrthoDB" id="4753036at2"/>
<organism evidence="2 3">
    <name type="scientific">Nocardia amikacinitolerans</name>
    <dbReference type="NCBI Taxonomy" id="756689"/>
    <lineage>
        <taxon>Bacteria</taxon>
        <taxon>Bacillati</taxon>
        <taxon>Actinomycetota</taxon>
        <taxon>Actinomycetes</taxon>
        <taxon>Mycobacteriales</taxon>
        <taxon>Nocardiaceae</taxon>
        <taxon>Nocardia</taxon>
    </lineage>
</organism>
<feature type="transmembrane region" description="Helical" evidence="1">
    <location>
        <begin position="42"/>
        <end position="65"/>
    </location>
</feature>
<reference evidence="2 3" key="1">
    <citation type="submission" date="2017-09" db="EMBL/GenBank/DDBJ databases">
        <authorList>
            <person name="Ehlers B."/>
            <person name="Leendertz F.H."/>
        </authorList>
    </citation>
    <scope>NUCLEOTIDE SEQUENCE [LARGE SCALE GENOMIC DNA]</scope>
    <source>
        <strain evidence="2 3">DSM 45537</strain>
    </source>
</reference>
<protein>
    <submittedName>
        <fullName evidence="2">Sap, sulfolipid-1-addressing protein</fullName>
    </submittedName>
</protein>
<keyword evidence="3" id="KW-1185">Reference proteome</keyword>
<dbReference type="InterPro" id="IPR021315">
    <property type="entry name" value="Gap/Sap"/>
</dbReference>
<dbReference type="EMBL" id="OBEG01000001">
    <property type="protein sequence ID" value="SNY80032.1"/>
    <property type="molecule type" value="Genomic_DNA"/>
</dbReference>
<feature type="transmembrane region" description="Helical" evidence="1">
    <location>
        <begin position="197"/>
        <end position="217"/>
    </location>
</feature>
<gene>
    <name evidence="2" type="ORF">SAMN04244553_1801</name>
</gene>
<dbReference type="Pfam" id="PF11139">
    <property type="entry name" value="SfLAP"/>
    <property type="match status" value="1"/>
</dbReference>
<dbReference type="STRING" id="1379680.GCA_001612615_01257"/>
<dbReference type="AlphaFoldDB" id="A0A285L562"/>
<accession>A0A285L562</accession>
<feature type="transmembrane region" description="Helical" evidence="1">
    <location>
        <begin position="71"/>
        <end position="90"/>
    </location>
</feature>
<name>A0A285L562_9NOCA</name>
<evidence type="ECO:0000313" key="2">
    <source>
        <dbReference type="EMBL" id="SNY80032.1"/>
    </source>
</evidence>